<dbReference type="AlphaFoldDB" id="A0A484I8K4"/>
<proteinExistence type="predicted"/>
<evidence type="ECO:0000256" key="1">
    <source>
        <dbReference type="SAM" id="Phobius"/>
    </source>
</evidence>
<gene>
    <name evidence="2" type="ORF">NFRAN_0293</name>
</gene>
<protein>
    <submittedName>
        <fullName evidence="2">Uncharacterized protein</fullName>
    </submittedName>
</protein>
<keyword evidence="1" id="KW-0812">Transmembrane</keyword>
<keyword evidence="3" id="KW-1185">Reference proteome</keyword>
<dbReference type="Proteomes" id="UP000294299">
    <property type="component" value="Chromosome NFRAN"/>
</dbReference>
<evidence type="ECO:0000313" key="3">
    <source>
        <dbReference type="Proteomes" id="UP000294299"/>
    </source>
</evidence>
<name>A0A484I8K4_9ARCH</name>
<evidence type="ECO:0000313" key="2">
    <source>
        <dbReference type="EMBL" id="VFJ12614.1"/>
    </source>
</evidence>
<dbReference type="KEGG" id="nfn:NFRAN_0293"/>
<dbReference type="EMBL" id="LR216287">
    <property type="protein sequence ID" value="VFJ12614.1"/>
    <property type="molecule type" value="Genomic_DNA"/>
</dbReference>
<organism evidence="2 3">
    <name type="scientific">Candidatus Nitrosocosmicus franklandianus</name>
    <dbReference type="NCBI Taxonomy" id="1798806"/>
    <lineage>
        <taxon>Archaea</taxon>
        <taxon>Nitrososphaerota</taxon>
        <taxon>Nitrososphaeria</taxon>
        <taxon>Nitrososphaerales</taxon>
        <taxon>Nitrososphaeraceae</taxon>
        <taxon>Candidatus Nitrosocosmicus</taxon>
    </lineage>
</organism>
<accession>A0A484I8K4</accession>
<feature type="transmembrane region" description="Helical" evidence="1">
    <location>
        <begin position="12"/>
        <end position="30"/>
    </location>
</feature>
<keyword evidence="1" id="KW-1133">Transmembrane helix</keyword>
<keyword evidence="1" id="KW-0472">Membrane</keyword>
<dbReference type="GeneID" id="39419854"/>
<dbReference type="RefSeq" id="WP_145987981.1">
    <property type="nucleotide sequence ID" value="NZ_LR216287.1"/>
</dbReference>
<reference evidence="2 3" key="1">
    <citation type="submission" date="2019-02" db="EMBL/GenBank/DDBJ databases">
        <authorList>
            <person name="Lehtovirta-Morley E L."/>
        </authorList>
    </citation>
    <scope>NUCLEOTIDE SEQUENCE [LARGE SCALE GENOMIC DNA]</scope>
    <source>
        <strain evidence="2">NFRAN1</strain>
    </source>
</reference>
<sequence length="135" mass="13716">MQKHAISLSRNWSIGVVAIFGLLIISTVSLNVNAQNRGVNWYEICKNPIVDMAIAEPCGTLTTNGGHTLTPEGERVLACIGGGAAAILAGHPELLALKNQVGCGTGSQASSSSAFSGSSSSGNDPIGDLFGSLFG</sequence>